<feature type="compositionally biased region" description="Acidic residues" evidence="1">
    <location>
        <begin position="862"/>
        <end position="901"/>
    </location>
</feature>
<evidence type="ECO:0008006" key="4">
    <source>
        <dbReference type="Google" id="ProtNLM"/>
    </source>
</evidence>
<feature type="region of interest" description="Disordered" evidence="1">
    <location>
        <begin position="377"/>
        <end position="416"/>
    </location>
</feature>
<dbReference type="EMBL" id="SJPN01000009">
    <property type="protein sequence ID" value="TWT93295.1"/>
    <property type="molecule type" value="Genomic_DNA"/>
</dbReference>
<keyword evidence="3" id="KW-1185">Reference proteome</keyword>
<name>A0A5C6A1N1_9BACT</name>
<dbReference type="OrthoDB" id="252170at2"/>
<dbReference type="Gene3D" id="1.25.40.10">
    <property type="entry name" value="Tetratricopeptide repeat domain"/>
    <property type="match status" value="1"/>
</dbReference>
<dbReference type="AlphaFoldDB" id="A0A5C6A1N1"/>
<accession>A0A5C6A1N1</accession>
<dbReference type="SMART" id="SM00028">
    <property type="entry name" value="TPR"/>
    <property type="match status" value="2"/>
</dbReference>
<proteinExistence type="predicted"/>
<evidence type="ECO:0000256" key="1">
    <source>
        <dbReference type="SAM" id="MobiDB-lite"/>
    </source>
</evidence>
<dbReference type="InterPro" id="IPR011990">
    <property type="entry name" value="TPR-like_helical_dom_sf"/>
</dbReference>
<gene>
    <name evidence="2" type="ORF">Pla52n_59550</name>
</gene>
<evidence type="ECO:0000313" key="3">
    <source>
        <dbReference type="Proteomes" id="UP000320176"/>
    </source>
</evidence>
<comment type="caution">
    <text evidence="2">The sequence shown here is derived from an EMBL/GenBank/DDBJ whole genome shotgun (WGS) entry which is preliminary data.</text>
</comment>
<dbReference type="Proteomes" id="UP000320176">
    <property type="component" value="Unassembled WGS sequence"/>
</dbReference>
<organism evidence="2 3">
    <name type="scientific">Stieleria varia</name>
    <dbReference type="NCBI Taxonomy" id="2528005"/>
    <lineage>
        <taxon>Bacteria</taxon>
        <taxon>Pseudomonadati</taxon>
        <taxon>Planctomycetota</taxon>
        <taxon>Planctomycetia</taxon>
        <taxon>Pirellulales</taxon>
        <taxon>Pirellulaceae</taxon>
        <taxon>Stieleria</taxon>
    </lineage>
</organism>
<feature type="region of interest" description="Disordered" evidence="1">
    <location>
        <begin position="857"/>
        <end position="901"/>
    </location>
</feature>
<evidence type="ECO:0000313" key="2">
    <source>
        <dbReference type="EMBL" id="TWT93295.1"/>
    </source>
</evidence>
<dbReference type="InterPro" id="IPR019734">
    <property type="entry name" value="TPR_rpt"/>
</dbReference>
<reference evidence="2 3" key="1">
    <citation type="submission" date="2019-02" db="EMBL/GenBank/DDBJ databases">
        <title>Deep-cultivation of Planctomycetes and their phenomic and genomic characterization uncovers novel biology.</title>
        <authorList>
            <person name="Wiegand S."/>
            <person name="Jogler M."/>
            <person name="Boedeker C."/>
            <person name="Pinto D."/>
            <person name="Vollmers J."/>
            <person name="Rivas-Marin E."/>
            <person name="Kohn T."/>
            <person name="Peeters S.H."/>
            <person name="Heuer A."/>
            <person name="Rast P."/>
            <person name="Oberbeckmann S."/>
            <person name="Bunk B."/>
            <person name="Jeske O."/>
            <person name="Meyerdierks A."/>
            <person name="Storesund J.E."/>
            <person name="Kallscheuer N."/>
            <person name="Luecker S."/>
            <person name="Lage O.M."/>
            <person name="Pohl T."/>
            <person name="Merkel B.J."/>
            <person name="Hornburger P."/>
            <person name="Mueller R.-W."/>
            <person name="Bruemmer F."/>
            <person name="Labrenz M."/>
            <person name="Spormann A.M."/>
            <person name="Op Den Camp H."/>
            <person name="Overmann J."/>
            <person name="Amann R."/>
            <person name="Jetten M.S.M."/>
            <person name="Mascher T."/>
            <person name="Medema M.H."/>
            <person name="Devos D.P."/>
            <person name="Kaster A.-K."/>
            <person name="Ovreas L."/>
            <person name="Rohde M."/>
            <person name="Galperin M.Y."/>
            <person name="Jogler C."/>
        </authorList>
    </citation>
    <scope>NUCLEOTIDE SEQUENCE [LARGE SCALE GENOMIC DNA]</scope>
    <source>
        <strain evidence="2 3">Pla52n</strain>
    </source>
</reference>
<feature type="compositionally biased region" description="Basic and acidic residues" evidence="1">
    <location>
        <begin position="392"/>
        <end position="405"/>
    </location>
</feature>
<dbReference type="RefSeq" id="WP_146522911.1">
    <property type="nucleotide sequence ID" value="NZ_CP151726.1"/>
</dbReference>
<protein>
    <recommendedName>
        <fullName evidence="4">Tetratricopeptide repeat protein</fullName>
    </recommendedName>
</protein>
<sequence length="901" mass="101226">MNDFDDLSEIDKQLESLAEQAGELIQPGIYKTSFDLYGQLRQKAKREQRAYFYITSVFHQMDEAQYLLDFQTMRERAIELISLLESEEQCRKIQPDMPPQLYEALVYQMSSCAYENLAEATGQIEGYNSEGMQACIADGLHVCRKTGKLACVGCFREYSCDVYLAADDAEMASHQCSLVLDGSSPLSDRGDRRWLVKKKLASLACLAGRHDEAIKLCREALELAESEEVTLPLEAKIRVLYDLDALLISAGQPAEMQSNPAWEHHPPEGECPMYDYLKMLNEALALTVSQQYEAAAEILTRWDKKLQDLHGTNLWFEVRLRLIANSLLSGQDRLAEKLGKQLQKRASAASDWLSLRRLTALQDEDFPTTPLAIYGRPVATSANGHGDSSSSSHDDSELTSDKQGEETSAPDTPLAPVISEFGRRLSEVVEEGYLEQLKGLRDEVMAIDMDTITHREDACGLVFMISYMLGDHAEAETVWQWANRLVGKFDDDPAALSLLGDLGNRIRFGPNEEFGATITSERLDPIFRKTLQQDDVGPRTYMRCGDHFMAEDNHGEAERCYARGFRLLRNAGDIALRLASLYRDTDRPRDALHVLDLCIREGTEETRVAWEAALLAFSLERFEVMLSYLDKYQADAGVEPWIDYYRSIGLMEQGDPAGAKAAITRERELIGQDAFHLDVITGCANSQLGEHAVAAEFLKRASETPLYEADMLSPAGISALLHRCEAAARASAPDLVSRFQTRMLQAGCASEEFFAEQREKRDSGQVNYYRCLVSQPLDDSWQSFPGRMMHQEDWPAYLGEWGVLAESEEQAEEEVLAAQSLCFQLPAEFAGMQLIEEGFKDSPGIVWQGIRLSPAEMAAGEEFGDEDDDDYDGDYDDDMDDDDMEDDDMEDDDDEFADEDD</sequence>
<dbReference type="SUPFAM" id="SSF48452">
    <property type="entry name" value="TPR-like"/>
    <property type="match status" value="1"/>
</dbReference>